<keyword evidence="2" id="KW-1185">Reference proteome</keyword>
<evidence type="ECO:0000313" key="1">
    <source>
        <dbReference type="EMBL" id="SNX73937.1"/>
    </source>
</evidence>
<dbReference type="EMBL" id="OAOP01000008">
    <property type="protein sequence ID" value="SNX73937.1"/>
    <property type="molecule type" value="Genomic_DNA"/>
</dbReference>
<dbReference type="Proteomes" id="UP000219546">
    <property type="component" value="Unassembled WGS sequence"/>
</dbReference>
<accession>A0A285D288</accession>
<sequence length="564" mass="66200">MKFQEYQYERPNLEAYKQDFNRLLDQFKKATSFDQVNEAMQEINRVRNQFDTLANLVYIRHSINTEDEFYKAEQDFMDESYPEMDGLAVSFYEALVESPFRKELEAKWGRQLFALADLKLKTFKPEIIPLLQKENKLSSEYTKLTASAKIPFEGEERTLAQLGPFMESKDRDMRIKANNARFGFMADNKEKLDQIYDELVKVRTEIAQKLGFKNFVELGYARMQRVGYDAQMVANFRKQVETYIVPLASKLIQRQSERIGIKPLKFYDESLKFTTGNAVPKGSPEWIIDNGKTMYAELSNEANEFFQFMLDHELMDLVAKKGKAGGGYCTYIADYQSPFIFSNFNGTSGDIDVLTHEAGHAFQVYSSRQYEVPEYQFPTHEACEIHSMSMEFFTWPWMELFFKEDTDKYKFSHLSEALLFLPYGVSVDEYQHWVYENYEATPDERNHAWREIEKKYLPHRDYDGNEYLENGGYWQRQSHIYNSPFYYIDYTLAQICAFQYWVKAQKNQKDAWQSYVDLCKLGGSLSFTELVQSAGLKSPFEEGCIESVIDEINEWLSSVDDTKL</sequence>
<dbReference type="OrthoDB" id="9762795at2"/>
<protein>
    <submittedName>
        <fullName evidence="1">M3 family oligoendopeptidase</fullName>
    </submittedName>
</protein>
<name>A0A285D288_9BACI</name>
<dbReference type="AlphaFoldDB" id="A0A285D288"/>
<reference evidence="1 2" key="1">
    <citation type="submission" date="2017-08" db="EMBL/GenBank/DDBJ databases">
        <authorList>
            <person name="de Groot N.N."/>
        </authorList>
    </citation>
    <scope>NUCLEOTIDE SEQUENCE [LARGE SCALE GENOMIC DNA]</scope>
    <source>
        <strain evidence="1 2">JC228</strain>
    </source>
</reference>
<dbReference type="Gene3D" id="1.10.1370.30">
    <property type="match status" value="1"/>
</dbReference>
<evidence type="ECO:0000313" key="2">
    <source>
        <dbReference type="Proteomes" id="UP000219546"/>
    </source>
</evidence>
<proteinExistence type="predicted"/>
<organism evidence="1 2">
    <name type="scientific">Bacillus oleivorans</name>
    <dbReference type="NCBI Taxonomy" id="1448271"/>
    <lineage>
        <taxon>Bacteria</taxon>
        <taxon>Bacillati</taxon>
        <taxon>Bacillota</taxon>
        <taxon>Bacilli</taxon>
        <taxon>Bacillales</taxon>
        <taxon>Bacillaceae</taxon>
        <taxon>Bacillus</taxon>
    </lineage>
</organism>
<dbReference type="InterPro" id="IPR011976">
    <property type="entry name" value="Pept_M3B_oligopep-rel"/>
</dbReference>
<dbReference type="SUPFAM" id="SSF55486">
    <property type="entry name" value="Metalloproteases ('zincins'), catalytic domain"/>
    <property type="match status" value="1"/>
</dbReference>
<gene>
    <name evidence="1" type="ORF">SAMN05877753_10847</name>
</gene>
<dbReference type="RefSeq" id="WP_097159853.1">
    <property type="nucleotide sequence ID" value="NZ_JBEPMQ010000008.1"/>
</dbReference>
<dbReference type="NCBIfam" id="TIGR02289">
    <property type="entry name" value="M3_not_pepF"/>
    <property type="match status" value="1"/>
</dbReference>
<dbReference type="CDD" id="cd09606">
    <property type="entry name" value="M3B_PepF"/>
    <property type="match status" value="1"/>
</dbReference>